<evidence type="ECO:0000313" key="2">
    <source>
        <dbReference type="Proteomes" id="UP000326757"/>
    </source>
</evidence>
<comment type="caution">
    <text evidence="1">The sequence shown here is derived from an EMBL/GenBank/DDBJ whole genome shotgun (WGS) entry which is preliminary data.</text>
</comment>
<sequence>MSKNTMTGSVDEVQPEPLAEAKHAIVQTTTLASIRGLWEEALDKIRKDDSIDVKRILDKDWKFEEASDGSEKVKEMFENARYLEKK</sequence>
<accession>A0A5N6KBK1</accession>
<protein>
    <submittedName>
        <fullName evidence="1">Uncharacterized protein</fullName>
    </submittedName>
</protein>
<organism evidence="1 2">
    <name type="scientific">Monilinia laxa</name>
    <name type="common">Brown rot fungus</name>
    <name type="synonym">Sclerotinia laxa</name>
    <dbReference type="NCBI Taxonomy" id="61186"/>
    <lineage>
        <taxon>Eukaryota</taxon>
        <taxon>Fungi</taxon>
        <taxon>Dikarya</taxon>
        <taxon>Ascomycota</taxon>
        <taxon>Pezizomycotina</taxon>
        <taxon>Leotiomycetes</taxon>
        <taxon>Helotiales</taxon>
        <taxon>Sclerotiniaceae</taxon>
        <taxon>Monilinia</taxon>
    </lineage>
</organism>
<dbReference type="EMBL" id="VIGI01000005">
    <property type="protein sequence ID" value="KAB8300538.1"/>
    <property type="molecule type" value="Genomic_DNA"/>
</dbReference>
<keyword evidence="2" id="KW-1185">Reference proteome</keyword>
<reference evidence="1 2" key="1">
    <citation type="submission" date="2019-06" db="EMBL/GenBank/DDBJ databases">
        <title>Genome Sequence of the Brown Rot Fungal Pathogen Monilinia laxa.</title>
        <authorList>
            <person name="De Miccolis Angelini R.M."/>
            <person name="Landi L."/>
            <person name="Abate D."/>
            <person name="Pollastro S."/>
            <person name="Romanazzi G."/>
            <person name="Faretra F."/>
        </authorList>
    </citation>
    <scope>NUCLEOTIDE SEQUENCE [LARGE SCALE GENOMIC DNA]</scope>
    <source>
        <strain evidence="1 2">Mlax316</strain>
    </source>
</reference>
<evidence type="ECO:0000313" key="1">
    <source>
        <dbReference type="EMBL" id="KAB8300538.1"/>
    </source>
</evidence>
<gene>
    <name evidence="1" type="ORF">EYC80_000698</name>
</gene>
<name>A0A5N6KBK1_MONLA</name>
<proteinExistence type="predicted"/>
<dbReference type="Proteomes" id="UP000326757">
    <property type="component" value="Unassembled WGS sequence"/>
</dbReference>
<dbReference type="AlphaFoldDB" id="A0A5N6KBK1"/>